<keyword evidence="4" id="KW-1185">Reference proteome</keyword>
<dbReference type="GO" id="GO:0016811">
    <property type="term" value="F:hydrolase activity, acting on carbon-nitrogen (but not peptide) bonds, in linear amides"/>
    <property type="evidence" value="ECO:0007669"/>
    <property type="project" value="TreeGrafter"/>
</dbReference>
<accession>A0A3N4R533</accession>
<keyword evidence="1" id="KW-0862">Zinc</keyword>
<evidence type="ECO:0000256" key="1">
    <source>
        <dbReference type="ARBA" id="ARBA00022833"/>
    </source>
</evidence>
<protein>
    <submittedName>
        <fullName evidence="3">N-acetyl-1-D-myo-inositol-2-amino-2-deoxy-alpha-D-glucopyranoside deacetylase</fullName>
    </submittedName>
</protein>
<dbReference type="Proteomes" id="UP000266906">
    <property type="component" value="Unassembled WGS sequence"/>
</dbReference>
<dbReference type="GO" id="GO:0016137">
    <property type="term" value="P:glycoside metabolic process"/>
    <property type="evidence" value="ECO:0007669"/>
    <property type="project" value="UniProtKB-ARBA"/>
</dbReference>
<gene>
    <name evidence="3" type="ORF">EDD38_5782</name>
</gene>
<proteinExistence type="predicted"/>
<name>A0A3N4R533_9ACTN</name>
<evidence type="ECO:0000313" key="4">
    <source>
        <dbReference type="Proteomes" id="UP000266906"/>
    </source>
</evidence>
<dbReference type="PANTHER" id="PTHR12993:SF11">
    <property type="entry name" value="N-ACETYLGLUCOSAMINYL-PHOSPHATIDYLINOSITOL DE-N-ACETYLASE"/>
    <property type="match status" value="1"/>
</dbReference>
<dbReference type="AlphaFoldDB" id="A0A3N4R533"/>
<dbReference type="SUPFAM" id="SSF102588">
    <property type="entry name" value="LmbE-like"/>
    <property type="match status" value="1"/>
</dbReference>
<sequence length="281" mass="30054">MGPAGVLGVFGHPDDESLAAGGLLARQAAAGARTGVVTATWAEGTHRVPELARALAELGAGAPRLLGYADARVPESAPGAARLLDVPVERVVRQLVGHLREFRPDWVVTHDAHGGMTGHPDHRRTHRVALLAVRAAALPGRFPELGGPWRVRRLLCATHPHSAARALGPLLLRPGRTAHTVPDEEVTALDVSPWLERKLAAVFAHRSEVARGALPGRLAAAAPANRVRMAGTEWYQEIQMAGTEWYQEIRMTGAEWHRRGPAAGRPGRARRSSGTSRRPGG</sequence>
<feature type="region of interest" description="Disordered" evidence="2">
    <location>
        <begin position="257"/>
        <end position="281"/>
    </location>
</feature>
<evidence type="ECO:0000256" key="2">
    <source>
        <dbReference type="SAM" id="MobiDB-lite"/>
    </source>
</evidence>
<reference evidence="3 4" key="1">
    <citation type="submission" date="2018-11" db="EMBL/GenBank/DDBJ databases">
        <title>Sequencing the genomes of 1000 actinobacteria strains.</title>
        <authorList>
            <person name="Klenk H.-P."/>
        </authorList>
    </citation>
    <scope>NUCLEOTIDE SEQUENCE [LARGE SCALE GENOMIC DNA]</scope>
    <source>
        <strain evidence="3 4">DSM 44781</strain>
    </source>
</reference>
<organism evidence="3 4">
    <name type="scientific">Kitasatospora cineracea</name>
    <dbReference type="NCBI Taxonomy" id="88074"/>
    <lineage>
        <taxon>Bacteria</taxon>
        <taxon>Bacillati</taxon>
        <taxon>Actinomycetota</taxon>
        <taxon>Actinomycetes</taxon>
        <taxon>Kitasatosporales</taxon>
        <taxon>Streptomycetaceae</taxon>
        <taxon>Kitasatospora</taxon>
    </lineage>
</organism>
<dbReference type="RefSeq" id="WP_244260179.1">
    <property type="nucleotide sequence ID" value="NZ_RKQG01000002.1"/>
</dbReference>
<evidence type="ECO:0000313" key="3">
    <source>
        <dbReference type="EMBL" id="RPE28643.1"/>
    </source>
</evidence>
<dbReference type="Pfam" id="PF02585">
    <property type="entry name" value="PIG-L"/>
    <property type="match status" value="1"/>
</dbReference>
<dbReference type="PANTHER" id="PTHR12993">
    <property type="entry name" value="N-ACETYLGLUCOSAMINYL-PHOSPHATIDYLINOSITOL DE-N-ACETYLASE-RELATED"/>
    <property type="match status" value="1"/>
</dbReference>
<dbReference type="InterPro" id="IPR024078">
    <property type="entry name" value="LmbE-like_dom_sf"/>
</dbReference>
<feature type="compositionally biased region" description="Low complexity" evidence="2">
    <location>
        <begin position="261"/>
        <end position="281"/>
    </location>
</feature>
<comment type="caution">
    <text evidence="3">The sequence shown here is derived from an EMBL/GenBank/DDBJ whole genome shotgun (WGS) entry which is preliminary data.</text>
</comment>
<dbReference type="EMBL" id="RKQG01000002">
    <property type="protein sequence ID" value="RPE28643.1"/>
    <property type="molecule type" value="Genomic_DNA"/>
</dbReference>
<dbReference type="Gene3D" id="3.40.50.10320">
    <property type="entry name" value="LmbE-like"/>
    <property type="match status" value="1"/>
</dbReference>
<dbReference type="InterPro" id="IPR003737">
    <property type="entry name" value="GlcNAc_PI_deacetylase-related"/>
</dbReference>